<dbReference type="Proteomes" id="UP000305948">
    <property type="component" value="Unassembled WGS sequence"/>
</dbReference>
<evidence type="ECO:0000256" key="1">
    <source>
        <dbReference type="SAM" id="Coils"/>
    </source>
</evidence>
<proteinExistence type="predicted"/>
<protein>
    <submittedName>
        <fullName evidence="3">Uncharacterized protein</fullName>
    </submittedName>
</protein>
<evidence type="ECO:0000313" key="3">
    <source>
        <dbReference type="EMBL" id="TFK52179.1"/>
    </source>
</evidence>
<feature type="compositionally biased region" description="Basic and acidic residues" evidence="2">
    <location>
        <begin position="23"/>
        <end position="36"/>
    </location>
</feature>
<keyword evidence="4" id="KW-1185">Reference proteome</keyword>
<feature type="region of interest" description="Disordered" evidence="2">
    <location>
        <begin position="242"/>
        <end position="267"/>
    </location>
</feature>
<feature type="region of interest" description="Disordered" evidence="2">
    <location>
        <begin position="377"/>
        <end position="398"/>
    </location>
</feature>
<feature type="region of interest" description="Disordered" evidence="2">
    <location>
        <begin position="1"/>
        <end position="44"/>
    </location>
</feature>
<name>A0A5C3N364_9AGAM</name>
<feature type="coiled-coil region" evidence="1">
    <location>
        <begin position="168"/>
        <end position="223"/>
    </location>
</feature>
<organism evidence="3 4">
    <name type="scientific">Heliocybe sulcata</name>
    <dbReference type="NCBI Taxonomy" id="5364"/>
    <lineage>
        <taxon>Eukaryota</taxon>
        <taxon>Fungi</taxon>
        <taxon>Dikarya</taxon>
        <taxon>Basidiomycota</taxon>
        <taxon>Agaricomycotina</taxon>
        <taxon>Agaricomycetes</taxon>
        <taxon>Gloeophyllales</taxon>
        <taxon>Gloeophyllaceae</taxon>
        <taxon>Heliocybe</taxon>
    </lineage>
</organism>
<evidence type="ECO:0000256" key="2">
    <source>
        <dbReference type="SAM" id="MobiDB-lite"/>
    </source>
</evidence>
<dbReference type="AlphaFoldDB" id="A0A5C3N364"/>
<gene>
    <name evidence="3" type="ORF">OE88DRAFT_1368196</name>
</gene>
<evidence type="ECO:0000313" key="4">
    <source>
        <dbReference type="Proteomes" id="UP000305948"/>
    </source>
</evidence>
<sequence>MQSLKEQIAQLESEKAQLSQAIAEHDERGSKKDTGRKNNNIYKQRFTQWKEEKERLEASMGELRGQIEKLTEERDALQAQSQAVTATEDQALSDQLQTLQQEKSSLETALADARVKAEQVDALVVQIAEQTTVLTAIREERDKLLSERESTSVTVAEPGSAPDLEAARAQWELEKADLAKALDAAKADAEAAKEQARKAMEEIQNIRSSNEKFQARIQDLQKARLADSQKATAQKEAAVAAAVEKAKGEMPASSSTSEDVASQHAEELRALEERLKAQFEGDLKAAVEAAKAEAVATAGSGQEGELSDTDREAAIAAAVKEHEEKLKETHAQEIAAAVERGRQEQAIKSKIKDSQLVRAQGKLKELEAQILEWKKCRASNETTSRSQGSNGPSDAGCHGGGSCCEPFWLQHGDCARS</sequence>
<dbReference type="STRING" id="5364.A0A5C3N364"/>
<keyword evidence="1" id="KW-0175">Coiled coil</keyword>
<dbReference type="OrthoDB" id="2692610at2759"/>
<accession>A0A5C3N364</accession>
<dbReference type="EMBL" id="ML213509">
    <property type="protein sequence ID" value="TFK52179.1"/>
    <property type="molecule type" value="Genomic_DNA"/>
</dbReference>
<reference evidence="3 4" key="1">
    <citation type="journal article" date="2019" name="Nat. Ecol. Evol.">
        <title>Megaphylogeny resolves global patterns of mushroom evolution.</title>
        <authorList>
            <person name="Varga T."/>
            <person name="Krizsan K."/>
            <person name="Foldi C."/>
            <person name="Dima B."/>
            <person name="Sanchez-Garcia M."/>
            <person name="Sanchez-Ramirez S."/>
            <person name="Szollosi G.J."/>
            <person name="Szarkandi J.G."/>
            <person name="Papp V."/>
            <person name="Albert L."/>
            <person name="Andreopoulos W."/>
            <person name="Angelini C."/>
            <person name="Antonin V."/>
            <person name="Barry K.W."/>
            <person name="Bougher N.L."/>
            <person name="Buchanan P."/>
            <person name="Buyck B."/>
            <person name="Bense V."/>
            <person name="Catcheside P."/>
            <person name="Chovatia M."/>
            <person name="Cooper J."/>
            <person name="Damon W."/>
            <person name="Desjardin D."/>
            <person name="Finy P."/>
            <person name="Geml J."/>
            <person name="Haridas S."/>
            <person name="Hughes K."/>
            <person name="Justo A."/>
            <person name="Karasinski D."/>
            <person name="Kautmanova I."/>
            <person name="Kiss B."/>
            <person name="Kocsube S."/>
            <person name="Kotiranta H."/>
            <person name="LaButti K.M."/>
            <person name="Lechner B.E."/>
            <person name="Liimatainen K."/>
            <person name="Lipzen A."/>
            <person name="Lukacs Z."/>
            <person name="Mihaltcheva S."/>
            <person name="Morgado L.N."/>
            <person name="Niskanen T."/>
            <person name="Noordeloos M.E."/>
            <person name="Ohm R.A."/>
            <person name="Ortiz-Santana B."/>
            <person name="Ovrebo C."/>
            <person name="Racz N."/>
            <person name="Riley R."/>
            <person name="Savchenko A."/>
            <person name="Shiryaev A."/>
            <person name="Soop K."/>
            <person name="Spirin V."/>
            <person name="Szebenyi C."/>
            <person name="Tomsovsky M."/>
            <person name="Tulloss R.E."/>
            <person name="Uehling J."/>
            <person name="Grigoriev I.V."/>
            <person name="Vagvolgyi C."/>
            <person name="Papp T."/>
            <person name="Martin F.M."/>
            <person name="Miettinen O."/>
            <person name="Hibbett D.S."/>
            <person name="Nagy L.G."/>
        </authorList>
    </citation>
    <scope>NUCLEOTIDE SEQUENCE [LARGE SCALE GENOMIC DNA]</scope>
    <source>
        <strain evidence="3 4">OMC1185</strain>
    </source>
</reference>
<feature type="compositionally biased region" description="Polar residues" evidence="2">
    <location>
        <begin position="379"/>
        <end position="392"/>
    </location>
</feature>
<feature type="coiled-coil region" evidence="1">
    <location>
        <begin position="349"/>
        <end position="376"/>
    </location>
</feature>